<feature type="region of interest" description="Disordered" evidence="1">
    <location>
        <begin position="38"/>
        <end position="59"/>
    </location>
</feature>
<dbReference type="AlphaFoldDB" id="A0A8C3VYD7"/>
<evidence type="ECO:0000313" key="2">
    <source>
        <dbReference type="Ensembl" id="ENSCWAP00000006393.1"/>
    </source>
</evidence>
<evidence type="ECO:0000313" key="3">
    <source>
        <dbReference type="Proteomes" id="UP000694540"/>
    </source>
</evidence>
<proteinExistence type="predicted"/>
<keyword evidence="3" id="KW-1185">Reference proteome</keyword>
<protein>
    <submittedName>
        <fullName evidence="2">Uncharacterized protein</fullName>
    </submittedName>
</protein>
<name>A0A8C3VYD7_9CETA</name>
<reference evidence="2" key="2">
    <citation type="submission" date="2025-09" db="UniProtKB">
        <authorList>
            <consortium name="Ensembl"/>
        </authorList>
    </citation>
    <scope>IDENTIFICATION</scope>
</reference>
<organism evidence="2 3">
    <name type="scientific">Catagonus wagneri</name>
    <name type="common">Chacoan peccary</name>
    <dbReference type="NCBI Taxonomy" id="51154"/>
    <lineage>
        <taxon>Eukaryota</taxon>
        <taxon>Metazoa</taxon>
        <taxon>Chordata</taxon>
        <taxon>Craniata</taxon>
        <taxon>Vertebrata</taxon>
        <taxon>Euteleostomi</taxon>
        <taxon>Mammalia</taxon>
        <taxon>Eutheria</taxon>
        <taxon>Laurasiatheria</taxon>
        <taxon>Artiodactyla</taxon>
        <taxon>Suina</taxon>
        <taxon>Tayassuidae</taxon>
        <taxon>Catagonus</taxon>
    </lineage>
</organism>
<reference evidence="2" key="1">
    <citation type="submission" date="2025-08" db="UniProtKB">
        <authorList>
            <consortium name="Ensembl"/>
        </authorList>
    </citation>
    <scope>IDENTIFICATION</scope>
</reference>
<dbReference type="Proteomes" id="UP000694540">
    <property type="component" value="Unplaced"/>
</dbReference>
<dbReference type="GeneTree" id="ENSGT00910000147708"/>
<evidence type="ECO:0000256" key="1">
    <source>
        <dbReference type="SAM" id="MobiDB-lite"/>
    </source>
</evidence>
<sequence length="72" mass="8171">MQGSLWELLRRRTWARGTTSISLAVPRPWVGFWNEPEPRRHATELPGAPPAPLSSPRPFWGNGDEKVLLRAL</sequence>
<accession>A0A8C3VYD7</accession>
<dbReference type="Ensembl" id="ENSCWAT00000006904.1">
    <property type="protein sequence ID" value="ENSCWAP00000006393.1"/>
    <property type="gene ID" value="ENSCWAG00000004948.1"/>
</dbReference>